<dbReference type="Proteomes" id="UP000664277">
    <property type="component" value="Unassembled WGS sequence"/>
</dbReference>
<evidence type="ECO:0000313" key="1">
    <source>
        <dbReference type="EMBL" id="MBN8660889.1"/>
    </source>
</evidence>
<proteinExistence type="predicted"/>
<accession>A0A8J7P885</accession>
<reference evidence="1" key="1">
    <citation type="submission" date="2021-02" db="EMBL/GenBank/DDBJ databases">
        <title>Genome-Resolved Metagenomics of a Microbial Community Performing Photosynthetic Biological Nutrient Removal.</title>
        <authorList>
            <person name="Mcdaniel E.A."/>
        </authorList>
    </citation>
    <scope>NUCLEOTIDE SEQUENCE</scope>
    <source>
        <strain evidence="1">UWPOB_OBS1</strain>
    </source>
</reference>
<evidence type="ECO:0000313" key="2">
    <source>
        <dbReference type="Proteomes" id="UP000664277"/>
    </source>
</evidence>
<evidence type="ECO:0008006" key="3">
    <source>
        <dbReference type="Google" id="ProtNLM"/>
    </source>
</evidence>
<sequence length="194" mass="21920">MKILTWLSIIPIVLAYNNTQVEKDDLTDRPTIQYDEIVGMGQVSAHTYLARAQAAFRNQSYAKALTLARKTLSLDEDEIEAHLIIAQVLEKKLSTQTEKDPKMMGECVRHWLVVLRAGTGEESGTNYKGMGGIFDHLYKDDEHYITARQHLKNLVGRAPKAWETNARYMKNVLGIEAQTEASGKIISKVKKTEE</sequence>
<dbReference type="EMBL" id="JAFLCK010000014">
    <property type="protein sequence ID" value="MBN8660889.1"/>
    <property type="molecule type" value="Genomic_DNA"/>
</dbReference>
<gene>
    <name evidence="1" type="ORF">J0M35_11020</name>
</gene>
<comment type="caution">
    <text evidence="1">The sequence shown here is derived from an EMBL/GenBank/DDBJ whole genome shotgun (WGS) entry which is preliminary data.</text>
</comment>
<dbReference type="InterPro" id="IPR011990">
    <property type="entry name" value="TPR-like_helical_dom_sf"/>
</dbReference>
<protein>
    <recommendedName>
        <fullName evidence="3">Tetratricopeptide repeat protein</fullName>
    </recommendedName>
</protein>
<dbReference type="Gene3D" id="1.25.40.10">
    <property type="entry name" value="Tetratricopeptide repeat domain"/>
    <property type="match status" value="1"/>
</dbReference>
<name>A0A8J7P885_9BACT</name>
<dbReference type="AlphaFoldDB" id="A0A8J7P885"/>
<dbReference type="SUPFAM" id="SSF48452">
    <property type="entry name" value="TPR-like"/>
    <property type="match status" value="1"/>
</dbReference>
<organism evidence="1 2">
    <name type="scientific">Candidatus Obscuribacter phosphatis</name>
    <dbReference type="NCBI Taxonomy" id="1906157"/>
    <lineage>
        <taxon>Bacteria</taxon>
        <taxon>Bacillati</taxon>
        <taxon>Candidatus Melainabacteria</taxon>
        <taxon>Candidatus Obscuribacterales</taxon>
        <taxon>Candidatus Obscuribacteraceae</taxon>
        <taxon>Candidatus Obscuribacter</taxon>
    </lineage>
</organism>